<protein>
    <submittedName>
        <fullName evidence="1">Uncharacterized protein</fullName>
    </submittedName>
</protein>
<proteinExistence type="predicted"/>
<dbReference type="Proteomes" id="UP000814140">
    <property type="component" value="Unassembled WGS sequence"/>
</dbReference>
<evidence type="ECO:0000313" key="1">
    <source>
        <dbReference type="EMBL" id="KAI0055726.1"/>
    </source>
</evidence>
<organism evidence="1 2">
    <name type="scientific">Artomyces pyxidatus</name>
    <dbReference type="NCBI Taxonomy" id="48021"/>
    <lineage>
        <taxon>Eukaryota</taxon>
        <taxon>Fungi</taxon>
        <taxon>Dikarya</taxon>
        <taxon>Basidiomycota</taxon>
        <taxon>Agaricomycotina</taxon>
        <taxon>Agaricomycetes</taxon>
        <taxon>Russulales</taxon>
        <taxon>Auriscalpiaceae</taxon>
        <taxon>Artomyces</taxon>
    </lineage>
</organism>
<dbReference type="EMBL" id="MU277281">
    <property type="protein sequence ID" value="KAI0055726.1"/>
    <property type="molecule type" value="Genomic_DNA"/>
</dbReference>
<sequence length="538" mass="60713">MEETLARSREAPLSLAIYVDLGAWDLRDSLPSVITSVLPHTTRAKELVIRGADISPYVEPLFKHAAPLLETLELHDTQDHFSIRDKTLFPGQTSFGLRSLILKRCSFAWPIPFLFSPTLTTLKISRMLPDERPSLLQIREVLATLPNLRIIVLTDVMRTSPPPSETTNKPVDAESKVPLPCLQSLSFASDKAVDIVTFVSELSVPTDAALRLVCRTLEGFDVDEDHDVFAFHPHPDLSLSGLSDLMLSIVKFFGFNSRSVLDVAERDATDGYRTVGVVQMRRAWHLAPEWCVIAGTTPCDTGRQEGVPVRPSAEDVPVWNARFLLPLAWPEERYRTHHMKSILHNVCHLLPLSKVETIIVNCDLFDDPRLWWHTFGRLRHVKAVVVAGRALCGFAAALSGQGRAAYGRNFDVLSDVVKTYRQDDEPWSTCLFPDLCHLKIDNASLGWEDVMEDLTAGLEGLLQYRGLWDGHSDRPRGKGPLLTLLISDLPESNAERTRRESLICFVKRWLFFTHVPPVDPTPKWFGREWGRVTPRDYF</sequence>
<reference evidence="1" key="1">
    <citation type="submission" date="2021-03" db="EMBL/GenBank/DDBJ databases">
        <authorList>
            <consortium name="DOE Joint Genome Institute"/>
            <person name="Ahrendt S."/>
            <person name="Looney B.P."/>
            <person name="Miyauchi S."/>
            <person name="Morin E."/>
            <person name="Drula E."/>
            <person name="Courty P.E."/>
            <person name="Chicoki N."/>
            <person name="Fauchery L."/>
            <person name="Kohler A."/>
            <person name="Kuo A."/>
            <person name="Labutti K."/>
            <person name="Pangilinan J."/>
            <person name="Lipzen A."/>
            <person name="Riley R."/>
            <person name="Andreopoulos W."/>
            <person name="He G."/>
            <person name="Johnson J."/>
            <person name="Barry K.W."/>
            <person name="Grigoriev I.V."/>
            <person name="Nagy L."/>
            <person name="Hibbett D."/>
            <person name="Henrissat B."/>
            <person name="Matheny P.B."/>
            <person name="Labbe J."/>
            <person name="Martin F."/>
        </authorList>
    </citation>
    <scope>NUCLEOTIDE SEQUENCE</scope>
    <source>
        <strain evidence="1">HHB10654</strain>
    </source>
</reference>
<reference evidence="1" key="2">
    <citation type="journal article" date="2022" name="New Phytol.">
        <title>Evolutionary transition to the ectomycorrhizal habit in the genomes of a hyperdiverse lineage of mushroom-forming fungi.</title>
        <authorList>
            <person name="Looney B."/>
            <person name="Miyauchi S."/>
            <person name="Morin E."/>
            <person name="Drula E."/>
            <person name="Courty P.E."/>
            <person name="Kohler A."/>
            <person name="Kuo A."/>
            <person name="LaButti K."/>
            <person name="Pangilinan J."/>
            <person name="Lipzen A."/>
            <person name="Riley R."/>
            <person name="Andreopoulos W."/>
            <person name="He G."/>
            <person name="Johnson J."/>
            <person name="Nolan M."/>
            <person name="Tritt A."/>
            <person name="Barry K.W."/>
            <person name="Grigoriev I.V."/>
            <person name="Nagy L.G."/>
            <person name="Hibbett D."/>
            <person name="Henrissat B."/>
            <person name="Matheny P.B."/>
            <person name="Labbe J."/>
            <person name="Martin F.M."/>
        </authorList>
    </citation>
    <scope>NUCLEOTIDE SEQUENCE</scope>
    <source>
        <strain evidence="1">HHB10654</strain>
    </source>
</reference>
<keyword evidence="2" id="KW-1185">Reference proteome</keyword>
<comment type="caution">
    <text evidence="1">The sequence shown here is derived from an EMBL/GenBank/DDBJ whole genome shotgun (WGS) entry which is preliminary data.</text>
</comment>
<name>A0ACB8SIV1_9AGAM</name>
<accession>A0ACB8SIV1</accession>
<gene>
    <name evidence="1" type="ORF">BV25DRAFT_1921576</name>
</gene>
<evidence type="ECO:0000313" key="2">
    <source>
        <dbReference type="Proteomes" id="UP000814140"/>
    </source>
</evidence>